<dbReference type="Pfam" id="PF01094">
    <property type="entry name" value="ANF_receptor"/>
    <property type="match status" value="1"/>
</dbReference>
<sequence length="624" mass="70936">MLPATHIYFLCLVLPVSRSYVITPIMRDKLYIRDGDLSIGALFSLTKPSESDPMCGEAVPDFEAVEIAETVDFAITYINEKSKLLPGVKLGFVIADACSKESIAALQAVRFLPRSNPEDYLQPSECHSAKSKLLPGVKLGFVIADACSKESIAALQAVRFLPRSNPEDYLQPSECHSAKLYPILYRMVPPDKNIAHAIKKFFLFQNWSHINVVVNPDVYKTEASFSNIMGILSQNFKCFSAVFEVDERFNFKKMINSILNSETASRIVLILTDELTMGMIIRAVEETQSEGKLLWVGLDKWVKLMIKKSVPLGSIGITDQGRYKSGFLEHLQRAGERKVNPWLETAINGTLNCMSKSCFENQLKRLKDMPNLTPSMYNAVMAFAHSLSIFLKRYCRTLNGSNAVRCFRSKRLKFPLLIANVSFVEESEEIRFTKHHYVNRPFSFYQYVGRRNKTLRSLAYQSKTNNTLKLLNDLDLTVFRFNVSYLNIKSYCTPVCQKHEAHNYTSHCCYTCLACKGDQFVNKKFSTCQHCPSLHWPKLLPDNETECRPIPPFYLNMEDKVCTLLLAFSSACTLLVLLFGYLYWAKRRSIVVKASSFEISIGQMICFVTGYLAVPVLLPSHHFF</sequence>
<keyword evidence="6 10" id="KW-0472">Membrane</keyword>
<keyword evidence="4 10" id="KW-1133">Transmembrane helix</keyword>
<gene>
    <name evidence="13" type="primary">106070124</name>
</gene>
<keyword evidence="7" id="KW-0675">Receptor</keyword>
<dbReference type="InterPro" id="IPR050726">
    <property type="entry name" value="mGluR"/>
</dbReference>
<keyword evidence="2" id="KW-1003">Cell membrane</keyword>
<dbReference type="AlphaFoldDB" id="A0A2C9L7H0"/>
<proteinExistence type="predicted"/>
<keyword evidence="8" id="KW-0325">Glycoprotein</keyword>
<keyword evidence="11" id="KW-0732">Signal</keyword>
<dbReference type="VEuPathDB" id="VectorBase:BGLB027818"/>
<evidence type="ECO:0000259" key="12">
    <source>
        <dbReference type="Pfam" id="PF01094"/>
    </source>
</evidence>
<accession>A0A2C9L7H0</accession>
<dbReference type="STRING" id="6526.A0A2C9L7H0"/>
<dbReference type="Gene3D" id="2.10.50.30">
    <property type="entry name" value="GPCR, family 3, nine cysteines domain"/>
    <property type="match status" value="1"/>
</dbReference>
<dbReference type="InterPro" id="IPR001828">
    <property type="entry name" value="ANF_lig-bd_rcpt"/>
</dbReference>
<comment type="subcellular location">
    <subcellularLocation>
        <location evidence="1">Cell membrane</location>
        <topology evidence="1">Multi-pass membrane protein</topology>
    </subcellularLocation>
</comment>
<evidence type="ECO:0000256" key="5">
    <source>
        <dbReference type="ARBA" id="ARBA00023040"/>
    </source>
</evidence>
<organism evidence="13 14">
    <name type="scientific">Biomphalaria glabrata</name>
    <name type="common">Bloodfluke planorb</name>
    <name type="synonym">Freshwater snail</name>
    <dbReference type="NCBI Taxonomy" id="6526"/>
    <lineage>
        <taxon>Eukaryota</taxon>
        <taxon>Metazoa</taxon>
        <taxon>Spiralia</taxon>
        <taxon>Lophotrochozoa</taxon>
        <taxon>Mollusca</taxon>
        <taxon>Gastropoda</taxon>
        <taxon>Heterobranchia</taxon>
        <taxon>Euthyneura</taxon>
        <taxon>Panpulmonata</taxon>
        <taxon>Hygrophila</taxon>
        <taxon>Lymnaeoidea</taxon>
        <taxon>Planorbidae</taxon>
        <taxon>Biomphalaria</taxon>
    </lineage>
</organism>
<dbReference type="InterPro" id="IPR038550">
    <property type="entry name" value="GPCR_3_9-Cys_sf"/>
</dbReference>
<evidence type="ECO:0000256" key="7">
    <source>
        <dbReference type="ARBA" id="ARBA00023170"/>
    </source>
</evidence>
<dbReference type="SUPFAM" id="SSF53822">
    <property type="entry name" value="Periplasmic binding protein-like I"/>
    <property type="match status" value="2"/>
</dbReference>
<feature type="chain" id="PRO_5013265590" description="Receptor ligand binding region domain-containing protein" evidence="11">
    <location>
        <begin position="20"/>
        <end position="624"/>
    </location>
</feature>
<feature type="transmembrane region" description="Helical" evidence="10">
    <location>
        <begin position="564"/>
        <end position="584"/>
    </location>
</feature>
<protein>
    <recommendedName>
        <fullName evidence="12">Receptor ligand binding region domain-containing protein</fullName>
    </recommendedName>
</protein>
<evidence type="ECO:0000313" key="13">
    <source>
        <dbReference type="EnsemblMetazoa" id="BGLB027818-PA"/>
    </source>
</evidence>
<dbReference type="EnsemblMetazoa" id="BGLB027818-RA">
    <property type="protein sequence ID" value="BGLB027818-PA"/>
    <property type="gene ID" value="BGLB027818"/>
</dbReference>
<reference evidence="13" key="1">
    <citation type="submission" date="2020-05" db="UniProtKB">
        <authorList>
            <consortium name="EnsemblMetazoa"/>
        </authorList>
    </citation>
    <scope>IDENTIFICATION</scope>
    <source>
        <strain evidence="13">BB02</strain>
    </source>
</reference>
<dbReference type="Gene3D" id="3.40.50.2300">
    <property type="match status" value="3"/>
</dbReference>
<dbReference type="GO" id="GO:0004930">
    <property type="term" value="F:G protein-coupled receptor activity"/>
    <property type="evidence" value="ECO:0007669"/>
    <property type="project" value="UniProtKB-KW"/>
</dbReference>
<feature type="transmembrane region" description="Helical" evidence="10">
    <location>
        <begin position="596"/>
        <end position="618"/>
    </location>
</feature>
<dbReference type="GO" id="GO:0005886">
    <property type="term" value="C:plasma membrane"/>
    <property type="evidence" value="ECO:0007669"/>
    <property type="project" value="UniProtKB-SubCell"/>
</dbReference>
<dbReference type="VEuPathDB" id="VectorBase:BGLAX_045909"/>
<evidence type="ECO:0000256" key="3">
    <source>
        <dbReference type="ARBA" id="ARBA00022692"/>
    </source>
</evidence>
<name>A0A2C9L7H0_BIOGL</name>
<evidence type="ECO:0000256" key="9">
    <source>
        <dbReference type="ARBA" id="ARBA00023224"/>
    </source>
</evidence>
<evidence type="ECO:0000256" key="6">
    <source>
        <dbReference type="ARBA" id="ARBA00023136"/>
    </source>
</evidence>
<feature type="signal peptide" evidence="11">
    <location>
        <begin position="1"/>
        <end position="19"/>
    </location>
</feature>
<feature type="domain" description="Receptor ligand binding region" evidence="12">
    <location>
        <begin position="178"/>
        <end position="410"/>
    </location>
</feature>
<evidence type="ECO:0000313" key="14">
    <source>
        <dbReference type="Proteomes" id="UP000076420"/>
    </source>
</evidence>
<evidence type="ECO:0000256" key="4">
    <source>
        <dbReference type="ARBA" id="ARBA00022989"/>
    </source>
</evidence>
<dbReference type="InterPro" id="IPR000337">
    <property type="entry name" value="GPCR_3"/>
</dbReference>
<evidence type="ECO:0000256" key="11">
    <source>
        <dbReference type="SAM" id="SignalP"/>
    </source>
</evidence>
<dbReference type="OrthoDB" id="5984008at2759"/>
<keyword evidence="3 10" id="KW-0812">Transmembrane</keyword>
<evidence type="ECO:0000256" key="1">
    <source>
        <dbReference type="ARBA" id="ARBA00004651"/>
    </source>
</evidence>
<dbReference type="PRINTS" id="PR00248">
    <property type="entry name" value="GPCRMGR"/>
</dbReference>
<keyword evidence="9" id="KW-0807">Transducer</keyword>
<dbReference type="PANTHER" id="PTHR24060">
    <property type="entry name" value="METABOTROPIC GLUTAMATE RECEPTOR"/>
    <property type="match status" value="1"/>
</dbReference>
<evidence type="ECO:0000256" key="8">
    <source>
        <dbReference type="ARBA" id="ARBA00023180"/>
    </source>
</evidence>
<dbReference type="KEGG" id="bgt:106070124"/>
<dbReference type="Proteomes" id="UP000076420">
    <property type="component" value="Unassembled WGS sequence"/>
</dbReference>
<dbReference type="InterPro" id="IPR028082">
    <property type="entry name" value="Peripla_BP_I"/>
</dbReference>
<evidence type="ECO:0000256" key="2">
    <source>
        <dbReference type="ARBA" id="ARBA00022475"/>
    </source>
</evidence>
<evidence type="ECO:0000256" key="10">
    <source>
        <dbReference type="SAM" id="Phobius"/>
    </source>
</evidence>
<keyword evidence="5" id="KW-0297">G-protein coupled receptor</keyword>